<protein>
    <submittedName>
        <fullName evidence="1">Uncharacterized protein</fullName>
    </submittedName>
</protein>
<proteinExistence type="predicted"/>
<accession>A0ABS0LQD5</accession>
<evidence type="ECO:0000313" key="1">
    <source>
        <dbReference type="EMBL" id="MBG9986214.1"/>
    </source>
</evidence>
<dbReference type="Proteomes" id="UP000721415">
    <property type="component" value="Unassembled WGS sequence"/>
</dbReference>
<dbReference type="EMBL" id="JACBXQ010000002">
    <property type="protein sequence ID" value="MBG9986214.1"/>
    <property type="molecule type" value="Genomic_DNA"/>
</dbReference>
<sequence length="58" mass="6444">MKIALVAVDVITNDAAYNFEKMETVEKEYSDKINLILFGEKLSSRTKLAVALIIIVVA</sequence>
<name>A0ABS0LQD5_9LACT</name>
<reference evidence="1 2" key="1">
    <citation type="submission" date="2020-07" db="EMBL/GenBank/DDBJ databases">
        <title>Facklamia lactis sp. nov., isolated from raw milk.</title>
        <authorList>
            <person name="Doll E.V."/>
            <person name="Huptas C."/>
            <person name="Staib L."/>
            <person name="Wenning M."/>
            <person name="Scherer S."/>
        </authorList>
    </citation>
    <scope>NUCLEOTIDE SEQUENCE [LARGE SCALE GENOMIC DNA]</scope>
    <source>
        <strain evidence="1 2">DSM 111018</strain>
    </source>
</reference>
<keyword evidence="2" id="KW-1185">Reference proteome</keyword>
<gene>
    <name evidence="1" type="ORF">HZY91_04815</name>
</gene>
<organism evidence="1 2">
    <name type="scientific">Facklamia lactis</name>
    <dbReference type="NCBI Taxonomy" id="2749967"/>
    <lineage>
        <taxon>Bacteria</taxon>
        <taxon>Bacillati</taxon>
        <taxon>Bacillota</taxon>
        <taxon>Bacilli</taxon>
        <taxon>Lactobacillales</taxon>
        <taxon>Aerococcaceae</taxon>
        <taxon>Facklamia</taxon>
    </lineage>
</organism>
<comment type="caution">
    <text evidence="1">The sequence shown here is derived from an EMBL/GenBank/DDBJ whole genome shotgun (WGS) entry which is preliminary data.</text>
</comment>
<evidence type="ECO:0000313" key="2">
    <source>
        <dbReference type="Proteomes" id="UP000721415"/>
    </source>
</evidence>
<dbReference type="RefSeq" id="WP_197115126.1">
    <property type="nucleotide sequence ID" value="NZ_JACBXQ010000002.1"/>
</dbReference>